<dbReference type="WBParaSite" id="nRc.2.0.1.t20254-RA">
    <property type="protein sequence ID" value="nRc.2.0.1.t20254-RA"/>
    <property type="gene ID" value="nRc.2.0.1.g20254"/>
</dbReference>
<organism evidence="1 2">
    <name type="scientific">Romanomermis culicivorax</name>
    <name type="common">Nematode worm</name>
    <dbReference type="NCBI Taxonomy" id="13658"/>
    <lineage>
        <taxon>Eukaryota</taxon>
        <taxon>Metazoa</taxon>
        <taxon>Ecdysozoa</taxon>
        <taxon>Nematoda</taxon>
        <taxon>Enoplea</taxon>
        <taxon>Dorylaimia</taxon>
        <taxon>Mermithida</taxon>
        <taxon>Mermithoidea</taxon>
        <taxon>Mermithidae</taxon>
        <taxon>Romanomermis</taxon>
    </lineage>
</organism>
<accession>A0A915J2B2</accession>
<proteinExistence type="predicted"/>
<sequence length="187" mass="20152">MLTAEGLLDRPTWVIDVEPADEKLLDTLIFDLNIAKLLPSTDVSALPPLAVTADLMATATQMTDFLKLTLDEISTLTSEPMDESTPVQPTAMHAETNTTTDQTLTDIPEERTADQSTLMDVLPAEPATMLPRRAPAVDPHIYLATRAILLRPPITATVAAARSSMASIGHSPHHVPLPITAARYVVP</sequence>
<evidence type="ECO:0000313" key="1">
    <source>
        <dbReference type="Proteomes" id="UP000887565"/>
    </source>
</evidence>
<reference evidence="2" key="1">
    <citation type="submission" date="2022-11" db="UniProtKB">
        <authorList>
            <consortium name="WormBaseParasite"/>
        </authorList>
    </citation>
    <scope>IDENTIFICATION</scope>
</reference>
<keyword evidence="1" id="KW-1185">Reference proteome</keyword>
<evidence type="ECO:0000313" key="2">
    <source>
        <dbReference type="WBParaSite" id="nRc.2.0.1.t20254-RA"/>
    </source>
</evidence>
<name>A0A915J2B2_ROMCU</name>
<protein>
    <submittedName>
        <fullName evidence="2">Uncharacterized protein</fullName>
    </submittedName>
</protein>
<dbReference type="Proteomes" id="UP000887565">
    <property type="component" value="Unplaced"/>
</dbReference>
<dbReference type="AlphaFoldDB" id="A0A915J2B2"/>